<dbReference type="EMBL" id="CP097121">
    <property type="protein sequence ID" value="USS90471.1"/>
    <property type="molecule type" value="Genomic_DNA"/>
</dbReference>
<reference evidence="1" key="1">
    <citation type="submission" date="2022-05" db="EMBL/GenBank/DDBJ databases">
        <authorList>
            <person name="Oliphant S.A."/>
            <person name="Watson-Haigh N.S."/>
            <person name="Sumby K.M."/>
            <person name="Gardner J.M."/>
            <person name="Jiranek V."/>
        </authorList>
    </citation>
    <scope>NUCLEOTIDE SEQUENCE</scope>
    <source>
        <strain evidence="1">KI4_A6</strain>
    </source>
</reference>
<accession>A0ABY5BVE1</accession>
<organism evidence="1 2">
    <name type="scientific">Fructilactobacillus carniphilus</name>
    <dbReference type="NCBI Taxonomy" id="2940297"/>
    <lineage>
        <taxon>Bacteria</taxon>
        <taxon>Bacillati</taxon>
        <taxon>Bacillota</taxon>
        <taxon>Bacilli</taxon>
        <taxon>Lactobacillales</taxon>
        <taxon>Lactobacillaceae</taxon>
        <taxon>Fructilactobacillus</taxon>
    </lineage>
</organism>
<dbReference type="Proteomes" id="UP001056164">
    <property type="component" value="Chromosome"/>
</dbReference>
<evidence type="ECO:0000313" key="2">
    <source>
        <dbReference type="Proteomes" id="UP001056164"/>
    </source>
</evidence>
<gene>
    <name evidence="1" type="ORF">M3M37_06435</name>
</gene>
<proteinExistence type="predicted"/>
<name>A0ABY5BVE1_9LACO</name>
<sequence length="46" mass="5115">MKLIVTAYKGIGNPFCEKYFCYCEFLTTIKGLNPGFDAGTMTLSLN</sequence>
<evidence type="ECO:0000313" key="1">
    <source>
        <dbReference type="EMBL" id="USS90471.1"/>
    </source>
</evidence>
<keyword evidence="2" id="KW-1185">Reference proteome</keyword>
<dbReference type="RefSeq" id="WP_252794987.1">
    <property type="nucleotide sequence ID" value="NZ_CP097121.1"/>
</dbReference>
<protein>
    <submittedName>
        <fullName evidence="1">Uncharacterized protein</fullName>
    </submittedName>
</protein>